<gene>
    <name evidence="1" type="ORF">JYU34_020147</name>
</gene>
<name>A0ABQ7PW06_PLUXY</name>
<proteinExistence type="predicted"/>
<keyword evidence="2" id="KW-1185">Reference proteome</keyword>
<evidence type="ECO:0000313" key="1">
    <source>
        <dbReference type="EMBL" id="KAG7297172.1"/>
    </source>
</evidence>
<dbReference type="EMBL" id="JAHIBW010000027">
    <property type="protein sequence ID" value="KAG7297172.1"/>
    <property type="molecule type" value="Genomic_DNA"/>
</dbReference>
<dbReference type="InterPro" id="IPR043504">
    <property type="entry name" value="Peptidase_S1_PA_chymotrypsin"/>
</dbReference>
<evidence type="ECO:0008006" key="3">
    <source>
        <dbReference type="Google" id="ProtNLM"/>
    </source>
</evidence>
<dbReference type="Proteomes" id="UP000823941">
    <property type="component" value="Chromosome 27"/>
</dbReference>
<sequence length="52" mass="5640">MTILPKTATPKLLRVMRDGFCLLMVLANGQPNCGGMVLTARHVLSAAHCFIK</sequence>
<evidence type="ECO:0000313" key="2">
    <source>
        <dbReference type="Proteomes" id="UP000823941"/>
    </source>
</evidence>
<dbReference type="Gene3D" id="2.40.10.10">
    <property type="entry name" value="Trypsin-like serine proteases"/>
    <property type="match status" value="1"/>
</dbReference>
<dbReference type="SUPFAM" id="SSF50494">
    <property type="entry name" value="Trypsin-like serine proteases"/>
    <property type="match status" value="1"/>
</dbReference>
<comment type="caution">
    <text evidence="1">The sequence shown here is derived from an EMBL/GenBank/DDBJ whole genome shotgun (WGS) entry which is preliminary data.</text>
</comment>
<protein>
    <recommendedName>
        <fullName evidence="3">Peptidase S1 domain-containing protein</fullName>
    </recommendedName>
</protein>
<organism evidence="1 2">
    <name type="scientific">Plutella xylostella</name>
    <name type="common">Diamondback moth</name>
    <name type="synonym">Plutella maculipennis</name>
    <dbReference type="NCBI Taxonomy" id="51655"/>
    <lineage>
        <taxon>Eukaryota</taxon>
        <taxon>Metazoa</taxon>
        <taxon>Ecdysozoa</taxon>
        <taxon>Arthropoda</taxon>
        <taxon>Hexapoda</taxon>
        <taxon>Insecta</taxon>
        <taxon>Pterygota</taxon>
        <taxon>Neoptera</taxon>
        <taxon>Endopterygota</taxon>
        <taxon>Lepidoptera</taxon>
        <taxon>Glossata</taxon>
        <taxon>Ditrysia</taxon>
        <taxon>Yponomeutoidea</taxon>
        <taxon>Plutellidae</taxon>
        <taxon>Plutella</taxon>
    </lineage>
</organism>
<reference evidence="1 2" key="1">
    <citation type="submission" date="2021-06" db="EMBL/GenBank/DDBJ databases">
        <title>A haploid diamondback moth (Plutella xylostella L.) genome assembly resolves 31 chromosomes and identifies a diamide resistance mutation.</title>
        <authorList>
            <person name="Ward C.M."/>
            <person name="Perry K.D."/>
            <person name="Baker G."/>
            <person name="Powis K."/>
            <person name="Heckel D.G."/>
            <person name="Baxter S.W."/>
        </authorList>
    </citation>
    <scope>NUCLEOTIDE SEQUENCE [LARGE SCALE GENOMIC DNA]</scope>
    <source>
        <strain evidence="1 2">LV</strain>
        <tissue evidence="1">Single pupa</tissue>
    </source>
</reference>
<accession>A0ABQ7PW06</accession>
<dbReference type="InterPro" id="IPR009003">
    <property type="entry name" value="Peptidase_S1_PA"/>
</dbReference>